<dbReference type="GO" id="GO:0005829">
    <property type="term" value="C:cytosol"/>
    <property type="evidence" value="ECO:0007669"/>
    <property type="project" value="TreeGrafter"/>
</dbReference>
<feature type="domain" description="Luciferase-like" evidence="2">
    <location>
        <begin position="8"/>
        <end position="303"/>
    </location>
</feature>
<dbReference type="Gene3D" id="3.20.20.30">
    <property type="entry name" value="Luciferase-like domain"/>
    <property type="match status" value="1"/>
</dbReference>
<protein>
    <submittedName>
        <fullName evidence="3">Luciferase family oxidoreductase, group 1</fullName>
    </submittedName>
</protein>
<dbReference type="InterPro" id="IPR050766">
    <property type="entry name" value="Bact_Lucif_Oxidored"/>
</dbReference>
<dbReference type="GO" id="GO:0016705">
    <property type="term" value="F:oxidoreductase activity, acting on paired donors, with incorporation or reduction of molecular oxygen"/>
    <property type="evidence" value="ECO:0007669"/>
    <property type="project" value="InterPro"/>
</dbReference>
<evidence type="ECO:0000256" key="1">
    <source>
        <dbReference type="ARBA" id="ARBA00007789"/>
    </source>
</evidence>
<dbReference type="STRING" id="1392877.SAMN05216221_0398"/>
<dbReference type="OrthoDB" id="9780518at2"/>
<dbReference type="NCBIfam" id="TIGR03558">
    <property type="entry name" value="oxido_grp_1"/>
    <property type="match status" value="1"/>
</dbReference>
<dbReference type="PANTHER" id="PTHR30137:SF20">
    <property type="entry name" value="N-ACETYL-S-ALKYLCYSTEINE MONOOXYGENASE"/>
    <property type="match status" value="1"/>
</dbReference>
<dbReference type="SUPFAM" id="SSF51679">
    <property type="entry name" value="Bacterial luciferase-like"/>
    <property type="match status" value="1"/>
</dbReference>
<organism evidence="3 4">
    <name type="scientific">Pseudomonas oryzae</name>
    <dbReference type="NCBI Taxonomy" id="1392877"/>
    <lineage>
        <taxon>Bacteria</taxon>
        <taxon>Pseudomonadati</taxon>
        <taxon>Pseudomonadota</taxon>
        <taxon>Gammaproteobacteria</taxon>
        <taxon>Pseudomonadales</taxon>
        <taxon>Pseudomonadaceae</taxon>
        <taxon>Pseudomonas</taxon>
    </lineage>
</organism>
<reference evidence="4" key="1">
    <citation type="submission" date="2016-10" db="EMBL/GenBank/DDBJ databases">
        <authorList>
            <person name="Varghese N."/>
            <person name="Submissions S."/>
        </authorList>
    </citation>
    <scope>NUCLEOTIDE SEQUENCE [LARGE SCALE GENOMIC DNA]</scope>
    <source>
        <strain evidence="4">KCTC 32247</strain>
    </source>
</reference>
<dbReference type="InterPro" id="IPR036661">
    <property type="entry name" value="Luciferase-like_sf"/>
</dbReference>
<dbReference type="InterPro" id="IPR019949">
    <property type="entry name" value="CmoO-like"/>
</dbReference>
<proteinExistence type="predicted"/>
<dbReference type="Pfam" id="PF00296">
    <property type="entry name" value="Bac_luciferase"/>
    <property type="match status" value="1"/>
</dbReference>
<comment type="similarity">
    <text evidence="1">To bacterial alkanal monooxygenase alpha and beta chains.</text>
</comment>
<dbReference type="PANTHER" id="PTHR30137">
    <property type="entry name" value="LUCIFERASE-LIKE MONOOXYGENASE"/>
    <property type="match status" value="1"/>
</dbReference>
<dbReference type="Proteomes" id="UP000243359">
    <property type="component" value="Chromosome I"/>
</dbReference>
<accession>A0A1H1M4Y5</accession>
<keyword evidence="4" id="KW-1185">Reference proteome</keyword>
<sequence length="335" mass="36885">MSLKLTVVDQTPVHGDRPSRAAPNSSVELARACDELGYYRYWLAEHHNSIHFANPCPEIMIARVASVTRNMRIGSGGVMLSHYSPYKVAEVFRMLASLFPERIDLGIGRAPGGTPLASAALAAPYEQLEEDTFPQQAAELCAFLRNEYPERHVYSRLHCLPDEGPTPQLWMLGSGGGSSSLAGYLGMGLAVARFIAPEACSPAIFANYERHFAQAGHQHKPARMLALAVICGETEEQARHIAGTAAWRKMMAGRGSRELLLSPAEVDQRRRQLSPSEQAELDATRDAMVVGTAEQCWEQFHAFACDYQLDELGLVTVTHSFTDRLNSYRLLAAAR</sequence>
<gene>
    <name evidence="3" type="ORF">SAMN05216221_0398</name>
</gene>
<evidence type="ECO:0000313" key="3">
    <source>
        <dbReference type="EMBL" id="SDR81475.1"/>
    </source>
</evidence>
<dbReference type="EMBL" id="LT629751">
    <property type="protein sequence ID" value="SDR81475.1"/>
    <property type="molecule type" value="Genomic_DNA"/>
</dbReference>
<name>A0A1H1M4Y5_9PSED</name>
<evidence type="ECO:0000313" key="4">
    <source>
        <dbReference type="Proteomes" id="UP000243359"/>
    </source>
</evidence>
<dbReference type="InterPro" id="IPR011251">
    <property type="entry name" value="Luciferase-like_dom"/>
</dbReference>
<dbReference type="AlphaFoldDB" id="A0A1H1M4Y5"/>
<dbReference type="CDD" id="cd00347">
    <property type="entry name" value="Flavin_utilizing_monoxygenases"/>
    <property type="match status" value="1"/>
</dbReference>
<dbReference type="RefSeq" id="WP_090347368.1">
    <property type="nucleotide sequence ID" value="NZ_LT629751.1"/>
</dbReference>
<evidence type="ECO:0000259" key="2">
    <source>
        <dbReference type="Pfam" id="PF00296"/>
    </source>
</evidence>